<evidence type="ECO:0000313" key="9">
    <source>
        <dbReference type="Proteomes" id="UP000825935"/>
    </source>
</evidence>
<dbReference type="SMART" id="SM00380">
    <property type="entry name" value="AP2"/>
    <property type="match status" value="1"/>
</dbReference>
<comment type="caution">
    <text evidence="8">The sequence shown here is derived from an EMBL/GenBank/DDBJ whole genome shotgun (WGS) entry which is preliminary data.</text>
</comment>
<dbReference type="AlphaFoldDB" id="A0A8T2U3Y7"/>
<feature type="domain" description="AP2/ERF" evidence="7">
    <location>
        <begin position="153"/>
        <end position="210"/>
    </location>
</feature>
<dbReference type="InterPro" id="IPR001471">
    <property type="entry name" value="AP2/ERF_dom"/>
</dbReference>
<keyword evidence="9" id="KW-1185">Reference proteome</keyword>
<dbReference type="PRINTS" id="PR00367">
    <property type="entry name" value="ETHRSPELEMNT"/>
</dbReference>
<feature type="region of interest" description="Disordered" evidence="6">
    <location>
        <begin position="1"/>
        <end position="28"/>
    </location>
</feature>
<gene>
    <name evidence="8" type="ORF">KP509_09G047100</name>
</gene>
<dbReference type="FunFam" id="3.30.730.10:FF:000001">
    <property type="entry name" value="Ethylene-responsive transcription factor 2"/>
    <property type="match status" value="1"/>
</dbReference>
<dbReference type="GO" id="GO:0003700">
    <property type="term" value="F:DNA-binding transcription factor activity"/>
    <property type="evidence" value="ECO:0007669"/>
    <property type="project" value="InterPro"/>
</dbReference>
<dbReference type="PROSITE" id="PS51032">
    <property type="entry name" value="AP2_ERF"/>
    <property type="match status" value="1"/>
</dbReference>
<evidence type="ECO:0000256" key="1">
    <source>
        <dbReference type="ARBA" id="ARBA00004123"/>
    </source>
</evidence>
<dbReference type="GO" id="GO:0005634">
    <property type="term" value="C:nucleus"/>
    <property type="evidence" value="ECO:0007669"/>
    <property type="project" value="UniProtKB-SubCell"/>
</dbReference>
<dbReference type="SUPFAM" id="SSF54171">
    <property type="entry name" value="DNA-binding domain"/>
    <property type="match status" value="1"/>
</dbReference>
<name>A0A8T2U3Y7_CERRI</name>
<dbReference type="PANTHER" id="PTHR31194:SF140">
    <property type="entry name" value="ETHYLENE-RESPONSIVE TRANSCRIPTION FACTOR CRF2"/>
    <property type="match status" value="1"/>
</dbReference>
<comment type="subcellular location">
    <subcellularLocation>
        <location evidence="1">Nucleus</location>
    </subcellularLocation>
</comment>
<organism evidence="8 9">
    <name type="scientific">Ceratopteris richardii</name>
    <name type="common">Triangle waterfern</name>
    <dbReference type="NCBI Taxonomy" id="49495"/>
    <lineage>
        <taxon>Eukaryota</taxon>
        <taxon>Viridiplantae</taxon>
        <taxon>Streptophyta</taxon>
        <taxon>Embryophyta</taxon>
        <taxon>Tracheophyta</taxon>
        <taxon>Polypodiopsida</taxon>
        <taxon>Polypodiidae</taxon>
        <taxon>Polypodiales</taxon>
        <taxon>Pteridineae</taxon>
        <taxon>Pteridaceae</taxon>
        <taxon>Parkerioideae</taxon>
        <taxon>Ceratopteris</taxon>
    </lineage>
</organism>
<keyword evidence="3" id="KW-0238">DNA-binding</keyword>
<dbReference type="Pfam" id="PF00847">
    <property type="entry name" value="AP2"/>
    <property type="match status" value="1"/>
</dbReference>
<dbReference type="OMA" id="CETIGHV"/>
<dbReference type="PANTHER" id="PTHR31194">
    <property type="entry name" value="SHN SHINE , DNA BINDING / TRANSCRIPTION FACTOR"/>
    <property type="match status" value="1"/>
</dbReference>
<evidence type="ECO:0000313" key="8">
    <source>
        <dbReference type="EMBL" id="KAH7429418.1"/>
    </source>
</evidence>
<dbReference type="Gene3D" id="3.30.730.10">
    <property type="entry name" value="AP2/ERF domain"/>
    <property type="match status" value="1"/>
</dbReference>
<keyword evidence="5" id="KW-0539">Nucleus</keyword>
<evidence type="ECO:0000256" key="2">
    <source>
        <dbReference type="ARBA" id="ARBA00023015"/>
    </source>
</evidence>
<dbReference type="CDD" id="cd00018">
    <property type="entry name" value="AP2"/>
    <property type="match status" value="1"/>
</dbReference>
<dbReference type="GO" id="GO:0003677">
    <property type="term" value="F:DNA binding"/>
    <property type="evidence" value="ECO:0007669"/>
    <property type="project" value="UniProtKB-KW"/>
</dbReference>
<proteinExistence type="predicted"/>
<evidence type="ECO:0000259" key="7">
    <source>
        <dbReference type="PROSITE" id="PS51032"/>
    </source>
</evidence>
<dbReference type="InterPro" id="IPR050913">
    <property type="entry name" value="AP2/ERF_ERF"/>
</dbReference>
<keyword evidence="4" id="KW-0804">Transcription</keyword>
<accession>A0A8T2U3Y7</accession>
<dbReference type="InterPro" id="IPR016177">
    <property type="entry name" value="DNA-bd_dom_sf"/>
</dbReference>
<protein>
    <recommendedName>
        <fullName evidence="7">AP2/ERF domain-containing protein</fullName>
    </recommendedName>
</protein>
<evidence type="ECO:0000256" key="4">
    <source>
        <dbReference type="ARBA" id="ARBA00023163"/>
    </source>
</evidence>
<keyword evidence="2" id="KW-0805">Transcription regulation</keyword>
<reference evidence="8" key="1">
    <citation type="submission" date="2021-08" db="EMBL/GenBank/DDBJ databases">
        <title>WGS assembly of Ceratopteris richardii.</title>
        <authorList>
            <person name="Marchant D.B."/>
            <person name="Chen G."/>
            <person name="Jenkins J."/>
            <person name="Shu S."/>
            <person name="Leebens-Mack J."/>
            <person name="Grimwood J."/>
            <person name="Schmutz J."/>
            <person name="Soltis P."/>
            <person name="Soltis D."/>
            <person name="Chen Z.-H."/>
        </authorList>
    </citation>
    <scope>NUCLEOTIDE SEQUENCE</scope>
    <source>
        <strain evidence="8">Whitten #5841</strain>
        <tissue evidence="8">Leaf</tissue>
    </source>
</reference>
<dbReference type="OrthoDB" id="1926585at2759"/>
<evidence type="ECO:0000256" key="3">
    <source>
        <dbReference type="ARBA" id="ARBA00023125"/>
    </source>
</evidence>
<dbReference type="Proteomes" id="UP000825935">
    <property type="component" value="Chromosome 9"/>
</dbReference>
<dbReference type="EMBL" id="CM035414">
    <property type="protein sequence ID" value="KAH7429418.1"/>
    <property type="molecule type" value="Genomic_DNA"/>
</dbReference>
<evidence type="ECO:0000256" key="6">
    <source>
        <dbReference type="SAM" id="MobiDB-lite"/>
    </source>
</evidence>
<dbReference type="InterPro" id="IPR036955">
    <property type="entry name" value="AP2/ERF_dom_sf"/>
</dbReference>
<evidence type="ECO:0000256" key="5">
    <source>
        <dbReference type="ARBA" id="ARBA00023242"/>
    </source>
</evidence>
<sequence>MSVLQKPLCAASKSSKKMKPQRNMEEDDEVLRNVSYRRVRIICTDPDATESSSDEEEIELRKLRRTEKRVVRELFVPLPLRAIHDEEAILEEDRAPLSGPIPVQVPTSISPKKKLPSRFSAKKTQRKWSVDHAEVKPSSKVFTPKSASGKANRYIGVRQRRWGKWAAEIRDQSQGLRLWLGTYDTAEEAAIAYDDAARQIKGPEALTNFFSAASSSSSPQILNEEQSVFSLCVNEHIKSNLDERYFKLPSQGCETQEVQKCSSVATSNHDDAELFPFCTDFEPIGDCLLGYSPSSVLEKPFSFDSCFRAPSPSSVLESTTSDDCSSAAFQATDIGITDVSSHMDVDAVTNPSATGMMTMQTDALNMKLNAHQDFHLDDHLFEQTCRFDTHDKIYGNYGPCITSEHPHNAQVPEPFSFADEDCMSLTSFELDAEALAWINLSESCIV</sequence>